<proteinExistence type="predicted"/>
<keyword evidence="4" id="KW-0411">Iron-sulfur</keyword>
<dbReference type="Gene3D" id="3.30.70.20">
    <property type="match status" value="2"/>
</dbReference>
<evidence type="ECO:0000256" key="3">
    <source>
        <dbReference type="ARBA" id="ARBA00023004"/>
    </source>
</evidence>
<keyword evidence="2" id="KW-0479">Metal-binding</keyword>
<dbReference type="EMBL" id="LAZR01056046">
    <property type="protein sequence ID" value="KKK75031.1"/>
    <property type="molecule type" value="Genomic_DNA"/>
</dbReference>
<dbReference type="AlphaFoldDB" id="A0A0F9AS58"/>
<evidence type="ECO:0000313" key="6">
    <source>
        <dbReference type="EMBL" id="KKK75031.1"/>
    </source>
</evidence>
<evidence type="ECO:0000256" key="2">
    <source>
        <dbReference type="ARBA" id="ARBA00022723"/>
    </source>
</evidence>
<evidence type="ECO:0000256" key="4">
    <source>
        <dbReference type="ARBA" id="ARBA00023014"/>
    </source>
</evidence>
<dbReference type="PANTHER" id="PTHR43177">
    <property type="entry name" value="PROTEIN NRFC"/>
    <property type="match status" value="1"/>
</dbReference>
<feature type="domain" description="4Fe-4S ferredoxin-type" evidence="5">
    <location>
        <begin position="114"/>
        <end position="145"/>
    </location>
</feature>
<dbReference type="PANTHER" id="PTHR43177:SF3">
    <property type="entry name" value="PROTEIN NRFC HOMOLOG"/>
    <property type="match status" value="1"/>
</dbReference>
<dbReference type="InterPro" id="IPR017900">
    <property type="entry name" value="4Fe4S_Fe_S_CS"/>
</dbReference>
<gene>
    <name evidence="6" type="ORF">LCGC14_2877830</name>
</gene>
<evidence type="ECO:0000256" key="1">
    <source>
        <dbReference type="ARBA" id="ARBA00022485"/>
    </source>
</evidence>
<dbReference type="InterPro" id="IPR017896">
    <property type="entry name" value="4Fe4S_Fe-S-bd"/>
</dbReference>
<keyword evidence="1" id="KW-0004">4Fe-4S</keyword>
<dbReference type="GO" id="GO:0046872">
    <property type="term" value="F:metal ion binding"/>
    <property type="evidence" value="ECO:0007669"/>
    <property type="project" value="UniProtKB-KW"/>
</dbReference>
<dbReference type="Pfam" id="PF13247">
    <property type="entry name" value="Fer4_11"/>
    <property type="match status" value="2"/>
</dbReference>
<accession>A0A0F9AS58</accession>
<sequence>AVVAAPGALMPQPLKVFNDAINQIIGPKQKSDKIKYVPEPIPNAGFGMVIDLGKCIGCRRCAYACQLENSVPDTISPPYIMVFETGSATGVTGHFPSPEMSGMGTTMFYTKLRKNKWYMPVQCNHCDNAPCVQVCPTGASYKDPDGLVLIDYDKCIGCRYCMTACPYQARRFNWWEPEIPSDKINPLVPMRRHGVVEKCTFCVHRTRKGKFTRCVEACPLKARTFGNFDDPDSKVSKLIESERNFRLKEGLNTQPRIWYLTKPKEKIMRWYRPLPPPKNIRGVKV</sequence>
<dbReference type="InterPro" id="IPR050954">
    <property type="entry name" value="ET_IronSulfur_Cluster-Binding"/>
</dbReference>
<organism evidence="6">
    <name type="scientific">marine sediment metagenome</name>
    <dbReference type="NCBI Taxonomy" id="412755"/>
    <lineage>
        <taxon>unclassified sequences</taxon>
        <taxon>metagenomes</taxon>
        <taxon>ecological metagenomes</taxon>
    </lineage>
</organism>
<dbReference type="PROSITE" id="PS00198">
    <property type="entry name" value="4FE4S_FER_1"/>
    <property type="match status" value="1"/>
</dbReference>
<keyword evidence="3" id="KW-0408">Iron</keyword>
<dbReference type="PROSITE" id="PS51379">
    <property type="entry name" value="4FE4S_FER_2"/>
    <property type="match status" value="3"/>
</dbReference>
<name>A0A0F9AS58_9ZZZZ</name>
<comment type="caution">
    <text evidence="6">The sequence shown here is derived from an EMBL/GenBank/DDBJ whole genome shotgun (WGS) entry which is preliminary data.</text>
</comment>
<feature type="domain" description="4Fe-4S ferredoxin-type" evidence="5">
    <location>
        <begin position="46"/>
        <end position="75"/>
    </location>
</feature>
<dbReference type="GO" id="GO:0051539">
    <property type="term" value="F:4 iron, 4 sulfur cluster binding"/>
    <property type="evidence" value="ECO:0007669"/>
    <property type="project" value="UniProtKB-KW"/>
</dbReference>
<reference evidence="6" key="1">
    <citation type="journal article" date="2015" name="Nature">
        <title>Complex archaea that bridge the gap between prokaryotes and eukaryotes.</title>
        <authorList>
            <person name="Spang A."/>
            <person name="Saw J.H."/>
            <person name="Jorgensen S.L."/>
            <person name="Zaremba-Niedzwiedzka K."/>
            <person name="Martijn J."/>
            <person name="Lind A.E."/>
            <person name="van Eijk R."/>
            <person name="Schleper C."/>
            <person name="Guy L."/>
            <person name="Ettema T.J."/>
        </authorList>
    </citation>
    <scope>NUCLEOTIDE SEQUENCE</scope>
</reference>
<dbReference type="CDD" id="cd10551">
    <property type="entry name" value="PsrB"/>
    <property type="match status" value="1"/>
</dbReference>
<protein>
    <recommendedName>
        <fullName evidence="5">4Fe-4S ferredoxin-type domain-containing protein</fullName>
    </recommendedName>
</protein>
<evidence type="ECO:0000259" key="5">
    <source>
        <dbReference type="PROSITE" id="PS51379"/>
    </source>
</evidence>
<feature type="domain" description="4Fe-4S ferredoxin-type" evidence="5">
    <location>
        <begin position="146"/>
        <end position="175"/>
    </location>
</feature>
<dbReference type="SUPFAM" id="SSF54862">
    <property type="entry name" value="4Fe-4S ferredoxins"/>
    <property type="match status" value="1"/>
</dbReference>
<feature type="non-terminal residue" evidence="6">
    <location>
        <position position="1"/>
    </location>
</feature>